<dbReference type="EMBL" id="UYRT01080748">
    <property type="protein sequence ID" value="VDN23323.1"/>
    <property type="molecule type" value="Genomic_DNA"/>
</dbReference>
<evidence type="ECO:0000313" key="3">
    <source>
        <dbReference type="Proteomes" id="UP000271098"/>
    </source>
</evidence>
<accession>A0A183DZ25</accession>
<sequence>MVWPFSSSSSSSDSTSQATAPLQQSTSMTDMTDAAMPGIDFSSTGGAASTMGTDTASKIGFDKYPVFALDQLKHAGVPFEKQLSPYLQMDPSVFRESTPQYIVPGESKGDLEFAMGRIGWAVLGGYSVGCLRGLLPELRNADTRKL</sequence>
<protein>
    <submittedName>
        <fullName evidence="4">Mitochondrial import inner membrane translocase subunit tim23</fullName>
    </submittedName>
</protein>
<proteinExistence type="predicted"/>
<keyword evidence="3" id="KW-1185">Reference proteome</keyword>
<reference evidence="2 3" key="2">
    <citation type="submission" date="2018-11" db="EMBL/GenBank/DDBJ databases">
        <authorList>
            <consortium name="Pathogen Informatics"/>
        </authorList>
    </citation>
    <scope>NUCLEOTIDE SEQUENCE [LARGE SCALE GENOMIC DNA]</scope>
</reference>
<dbReference type="AlphaFoldDB" id="A0A183DZ25"/>
<evidence type="ECO:0000256" key="1">
    <source>
        <dbReference type="SAM" id="MobiDB-lite"/>
    </source>
</evidence>
<organism evidence="4">
    <name type="scientific">Gongylonema pulchrum</name>
    <dbReference type="NCBI Taxonomy" id="637853"/>
    <lineage>
        <taxon>Eukaryota</taxon>
        <taxon>Metazoa</taxon>
        <taxon>Ecdysozoa</taxon>
        <taxon>Nematoda</taxon>
        <taxon>Chromadorea</taxon>
        <taxon>Rhabditida</taxon>
        <taxon>Spirurina</taxon>
        <taxon>Spiruromorpha</taxon>
        <taxon>Spiruroidea</taxon>
        <taxon>Gongylonematidae</taxon>
        <taxon>Gongylonema</taxon>
    </lineage>
</organism>
<reference evidence="4" key="1">
    <citation type="submission" date="2016-06" db="UniProtKB">
        <authorList>
            <consortium name="WormBaseParasite"/>
        </authorList>
    </citation>
    <scope>IDENTIFICATION</scope>
</reference>
<dbReference type="OrthoDB" id="159299at2759"/>
<feature type="compositionally biased region" description="Polar residues" evidence="1">
    <location>
        <begin position="17"/>
        <end position="29"/>
    </location>
</feature>
<dbReference type="Proteomes" id="UP000271098">
    <property type="component" value="Unassembled WGS sequence"/>
</dbReference>
<gene>
    <name evidence="2" type="ORF">GPUH_LOCUS13966</name>
</gene>
<dbReference type="WBParaSite" id="GPUH_0001398101-mRNA-1">
    <property type="protein sequence ID" value="GPUH_0001398101-mRNA-1"/>
    <property type="gene ID" value="GPUH_0001398101"/>
</dbReference>
<feature type="region of interest" description="Disordered" evidence="1">
    <location>
        <begin position="1"/>
        <end position="29"/>
    </location>
</feature>
<name>A0A183DZ25_9BILA</name>
<evidence type="ECO:0000313" key="2">
    <source>
        <dbReference type="EMBL" id="VDN23323.1"/>
    </source>
</evidence>
<feature type="compositionally biased region" description="Low complexity" evidence="1">
    <location>
        <begin position="1"/>
        <end position="16"/>
    </location>
</feature>
<evidence type="ECO:0000313" key="4">
    <source>
        <dbReference type="WBParaSite" id="GPUH_0001398101-mRNA-1"/>
    </source>
</evidence>